<sequence length="738" mass="80625">MSAGAGLVLRMGGRVDWDGARWAVQGIDGASVILDDGHGTVRQVAVTRLTGDLLVDAPSAAADDQGHRPGSGSDDTGGEALGTVLAALPPEALEQVRERSRHVREVLTGYGSGSAEVPAPGEPRDAYLPARPRRDRMAEKARELGVSTKTIKRWVGAYLEGGPAGLADRRFGARSGPLARLDHRWLDAARAELDDLEEESTRWKDTVIRRIEVVLCRKYGVDGDGRCVVPLPSRATAHRALTALSQGRASFTTAKRRRSVANSPQGAYGKLRATRPGEYVLLDSTVLDVFAVDPVTHKWVRCECTVAIDLFSACILGLKLSPWSTRAVDASLVLYEVVVPNEGEYAGVPSFVVVDADQMETGRPLTHNEERRGVNQRLREMGGELPSVAPENVVIDHGKVYLSDLFLSACAAIGATVQPARPRTPTDKARVERFFRTVHEVLQNLPGFKGSDPLARGVDIESKAFYYLDELEAILREWIRDCYHARPHDGLALPERPGVPVSPRDMLNVGIARAGLLRLPASRTHIFNFLPTRWVHIKHYGIEFDGLRYNGPALTPYRDQASPYPAREGRWPVRRDPDDVRHAYFQDPADNTWHRLRWVHAPEVPAPFGEEVVAIAKALAREERRDVEPVLLRLIDDWTSGIVATRPQRIAAIRSAAARGDLKAAAVVAAPVSGDQTPEEYVYSAIALDPTPAAAVPRGAADAPPATGAPLADLDLPDEERRGPAPDQDDDIEPMEML</sequence>
<dbReference type="PANTHER" id="PTHR35004">
    <property type="entry name" value="TRANSPOSASE RV3428C-RELATED"/>
    <property type="match status" value="1"/>
</dbReference>
<feature type="compositionally biased region" description="Low complexity" evidence="1">
    <location>
        <begin position="695"/>
        <end position="714"/>
    </location>
</feature>
<dbReference type="InterPro" id="IPR015378">
    <property type="entry name" value="Transposase-like_Mu_C"/>
</dbReference>
<evidence type="ECO:0000259" key="2">
    <source>
        <dbReference type="PROSITE" id="PS50994"/>
    </source>
</evidence>
<name>A0A4V2F504_9ACTN</name>
<protein>
    <submittedName>
        <fullName evidence="3">Helix-turn-helix protein</fullName>
    </submittedName>
</protein>
<feature type="region of interest" description="Disordered" evidence="1">
    <location>
        <begin position="58"/>
        <end position="79"/>
    </location>
</feature>
<evidence type="ECO:0000313" key="4">
    <source>
        <dbReference type="Proteomes" id="UP000293638"/>
    </source>
</evidence>
<evidence type="ECO:0000256" key="1">
    <source>
        <dbReference type="SAM" id="MobiDB-lite"/>
    </source>
</evidence>
<dbReference type="Pfam" id="PF13518">
    <property type="entry name" value="HTH_28"/>
    <property type="match status" value="1"/>
</dbReference>
<feature type="domain" description="Integrase catalytic" evidence="2">
    <location>
        <begin position="318"/>
        <end position="495"/>
    </location>
</feature>
<dbReference type="EMBL" id="SGXD01000001">
    <property type="protein sequence ID" value="RZS91129.1"/>
    <property type="molecule type" value="Genomic_DNA"/>
</dbReference>
<dbReference type="SUPFAM" id="SSF48295">
    <property type="entry name" value="TrpR-like"/>
    <property type="match status" value="1"/>
</dbReference>
<dbReference type="InterPro" id="IPR010921">
    <property type="entry name" value="Trp_repressor/repl_initiator"/>
</dbReference>
<feature type="region of interest" description="Disordered" evidence="1">
    <location>
        <begin position="695"/>
        <end position="738"/>
    </location>
</feature>
<dbReference type="GO" id="GO:0015074">
    <property type="term" value="P:DNA integration"/>
    <property type="evidence" value="ECO:0007669"/>
    <property type="project" value="InterPro"/>
</dbReference>
<dbReference type="GO" id="GO:0043565">
    <property type="term" value="F:sequence-specific DNA binding"/>
    <property type="evidence" value="ECO:0007669"/>
    <property type="project" value="InterPro"/>
</dbReference>
<evidence type="ECO:0000313" key="3">
    <source>
        <dbReference type="EMBL" id="RZS91129.1"/>
    </source>
</evidence>
<dbReference type="OrthoDB" id="52928at2"/>
<dbReference type="Proteomes" id="UP000293638">
    <property type="component" value="Unassembled WGS sequence"/>
</dbReference>
<dbReference type="PANTHER" id="PTHR35004:SF6">
    <property type="entry name" value="TRANSPOSASE"/>
    <property type="match status" value="1"/>
</dbReference>
<feature type="compositionally biased region" description="Acidic residues" evidence="1">
    <location>
        <begin position="727"/>
        <end position="738"/>
    </location>
</feature>
<proteinExistence type="predicted"/>
<dbReference type="InterPro" id="IPR012337">
    <property type="entry name" value="RNaseH-like_sf"/>
</dbReference>
<accession>A0A4V2F504</accession>
<reference evidence="3 4" key="1">
    <citation type="submission" date="2019-02" db="EMBL/GenBank/DDBJ databases">
        <title>Genomic Encyclopedia of Type Strains, Phase IV (KMG-IV): sequencing the most valuable type-strain genomes for metagenomic binning, comparative biology and taxonomic classification.</title>
        <authorList>
            <person name="Goeker M."/>
        </authorList>
    </citation>
    <scope>NUCLEOTIDE SEQUENCE [LARGE SCALE GENOMIC DNA]</scope>
    <source>
        <strain evidence="3 4">DSM 45622</strain>
    </source>
</reference>
<dbReference type="InterPro" id="IPR001584">
    <property type="entry name" value="Integrase_cat-core"/>
</dbReference>
<gene>
    <name evidence="3" type="ORF">EV189_0362</name>
</gene>
<organism evidence="3 4">
    <name type="scientific">Motilibacter rhizosphaerae</name>
    <dbReference type="NCBI Taxonomy" id="598652"/>
    <lineage>
        <taxon>Bacteria</taxon>
        <taxon>Bacillati</taxon>
        <taxon>Actinomycetota</taxon>
        <taxon>Actinomycetes</taxon>
        <taxon>Motilibacterales</taxon>
        <taxon>Motilibacteraceae</taxon>
        <taxon>Motilibacter</taxon>
    </lineage>
</organism>
<dbReference type="Gene3D" id="3.30.420.10">
    <property type="entry name" value="Ribonuclease H-like superfamily/Ribonuclease H"/>
    <property type="match status" value="1"/>
</dbReference>
<dbReference type="AlphaFoldDB" id="A0A4V2F504"/>
<dbReference type="Pfam" id="PF09299">
    <property type="entry name" value="Mu-transpos_C"/>
    <property type="match status" value="1"/>
</dbReference>
<dbReference type="InterPro" id="IPR055247">
    <property type="entry name" value="InsJ-like_HTH"/>
</dbReference>
<dbReference type="InterPro" id="IPR036397">
    <property type="entry name" value="RNaseH_sf"/>
</dbReference>
<comment type="caution">
    <text evidence="3">The sequence shown here is derived from an EMBL/GenBank/DDBJ whole genome shotgun (WGS) entry which is preliminary data.</text>
</comment>
<dbReference type="SUPFAM" id="SSF53098">
    <property type="entry name" value="Ribonuclease H-like"/>
    <property type="match status" value="1"/>
</dbReference>
<dbReference type="RefSeq" id="WP_130491234.1">
    <property type="nucleotide sequence ID" value="NZ_SGXD01000001.1"/>
</dbReference>
<dbReference type="PROSITE" id="PS50994">
    <property type="entry name" value="INTEGRASE"/>
    <property type="match status" value="1"/>
</dbReference>
<keyword evidence="4" id="KW-1185">Reference proteome</keyword>